<protein>
    <submittedName>
        <fullName evidence="1">Uncharacterized protein</fullName>
    </submittedName>
</protein>
<dbReference type="AlphaFoldDB" id="A0A2H3B943"/>
<name>A0A2H3B943_9AGAR</name>
<dbReference type="EMBL" id="KZ293436">
    <property type="protein sequence ID" value="PBK67411.1"/>
    <property type="molecule type" value="Genomic_DNA"/>
</dbReference>
<evidence type="ECO:0000313" key="1">
    <source>
        <dbReference type="EMBL" id="PBK67411.1"/>
    </source>
</evidence>
<reference evidence="2" key="1">
    <citation type="journal article" date="2017" name="Nat. Ecol. Evol.">
        <title>Genome expansion and lineage-specific genetic innovations in the forest pathogenic fungi Armillaria.</title>
        <authorList>
            <person name="Sipos G."/>
            <person name="Prasanna A.N."/>
            <person name="Walter M.C."/>
            <person name="O'Connor E."/>
            <person name="Balint B."/>
            <person name="Krizsan K."/>
            <person name="Kiss B."/>
            <person name="Hess J."/>
            <person name="Varga T."/>
            <person name="Slot J."/>
            <person name="Riley R."/>
            <person name="Boka B."/>
            <person name="Rigling D."/>
            <person name="Barry K."/>
            <person name="Lee J."/>
            <person name="Mihaltcheva S."/>
            <person name="LaButti K."/>
            <person name="Lipzen A."/>
            <person name="Waldron R."/>
            <person name="Moloney N.M."/>
            <person name="Sperisen C."/>
            <person name="Kredics L."/>
            <person name="Vagvoelgyi C."/>
            <person name="Patrignani A."/>
            <person name="Fitzpatrick D."/>
            <person name="Nagy I."/>
            <person name="Doyle S."/>
            <person name="Anderson J.B."/>
            <person name="Grigoriev I.V."/>
            <person name="Gueldener U."/>
            <person name="Muensterkoetter M."/>
            <person name="Nagy L.G."/>
        </authorList>
    </citation>
    <scope>NUCLEOTIDE SEQUENCE [LARGE SCALE GENOMIC DNA]</scope>
    <source>
        <strain evidence="2">28-4</strain>
    </source>
</reference>
<keyword evidence="2" id="KW-1185">Reference proteome</keyword>
<proteinExistence type="predicted"/>
<accession>A0A2H3B943</accession>
<sequence length="111" mass="12305">MTARTTYRICSPVVLPVLHGEDFSVADRSDPAAHWDTLTPSPVKVFDIPGNHFDISANILRNGRCLEGSRPPAFFSARDQNGWATTQMRGLKIGGLTLAQRIQRVRLTGTW</sequence>
<organism evidence="1 2">
    <name type="scientific">Armillaria solidipes</name>
    <dbReference type="NCBI Taxonomy" id="1076256"/>
    <lineage>
        <taxon>Eukaryota</taxon>
        <taxon>Fungi</taxon>
        <taxon>Dikarya</taxon>
        <taxon>Basidiomycota</taxon>
        <taxon>Agaricomycotina</taxon>
        <taxon>Agaricomycetes</taxon>
        <taxon>Agaricomycetidae</taxon>
        <taxon>Agaricales</taxon>
        <taxon>Marasmiineae</taxon>
        <taxon>Physalacriaceae</taxon>
        <taxon>Armillaria</taxon>
    </lineage>
</organism>
<gene>
    <name evidence="1" type="ORF">ARMSODRAFT_976673</name>
</gene>
<dbReference type="Proteomes" id="UP000218334">
    <property type="component" value="Unassembled WGS sequence"/>
</dbReference>
<evidence type="ECO:0000313" key="2">
    <source>
        <dbReference type="Proteomes" id="UP000218334"/>
    </source>
</evidence>